<sequence>MALKVNPTAKLEERLPIYKVEKYEGFDIIVSKTADITLAYELQLPEILTLSKQDYDQIHSSLVKAVRCLPVNSTVHKQDCFFEDKYVPQIKTDMPLLSKAFQWNFNERPFLNHKCYIFLTKSSSDRSRHSGRNISLGKRNLVPKDMMNDRVINDFLDKSSQFVKILTDSTFFKFRALTIDEICGSVDKPGILEKYLSLSPDGLTLQDIDLTEGLKIGTKKCSMFSVSHVDDLPPSVESEILYTPLSTDQSRFSLSFASPVSLNLSCNHIYNQYLFIDDEKQLIKQLESKKYNLLSLSKYSRENEVNYGHYEDFIKESVEGQLPPIRAHFNILLWSEDQEELKTLRSLTSSAIAKMDIRPKEATLEIGTLFWAGIPGNAGDFPREDTFITFPDRGCCFFNLETNYHSSSSDFGIKMVDRVYGVPIHVDISDEPMKRGIITNRNKFVLGPSGSGKSFFTNHMVRQYYDQGTHVVIVDVGHSYKGLCDLLGGIYLTYDEKKPISFNPFYISGDMDVEKKESIKTLLMSLWKKENEPISQSEYSTISDAVTFYYEALPSMPNVRPCFNSFYEFFRGPFCDYLRKNEDFEEKHFDIRNFLYVLQRYYKGGEFSFLLNSEQNQDLLNERFIIFELDNIKDHPILFPVVTLMIMETFVSKMRKLKGIRKMILIEEAWKAIAKEGTAEFIKYLFKTVRKFMGEAIVVTQEVDDIIGNPIVKEAIINNSDCKILLDQRKFMNRFNQIQTLLALTDKEKAQVLSINQNLIPGRKYKEVFISLQGHSKVYATEVSPEEYITYSTEQTEKVKLEKKTEKFGSIEMAIRESAEQIREGVF</sequence>
<dbReference type="SUPFAM" id="SSF52540">
    <property type="entry name" value="P-loop containing nucleoside triphosphate hydrolases"/>
    <property type="match status" value="1"/>
</dbReference>
<dbReference type="Pfam" id="PF12991">
    <property type="entry name" value="DUF3875"/>
    <property type="match status" value="1"/>
</dbReference>
<dbReference type="InterPro" id="IPR043964">
    <property type="entry name" value="P-loop_TraG"/>
</dbReference>
<dbReference type="PANTHER" id="PTHR38467">
    <property type="match status" value="1"/>
</dbReference>
<evidence type="ECO:0000259" key="1">
    <source>
        <dbReference type="Pfam" id="PF12991"/>
    </source>
</evidence>
<dbReference type="PANTHER" id="PTHR38467:SF1">
    <property type="entry name" value="CONJUGATIVE TRANSFER: ASSEMBLY"/>
    <property type="match status" value="1"/>
</dbReference>
<evidence type="ECO:0000313" key="3">
    <source>
        <dbReference type="EMBL" id="MDJ1497599.1"/>
    </source>
</evidence>
<gene>
    <name evidence="3" type="ORF">QNI19_31965</name>
</gene>
<feature type="domain" description="TraG N-terminal Bacteroidetes" evidence="1">
    <location>
        <begin position="8"/>
        <end position="60"/>
    </location>
</feature>
<name>A0ABT7CV04_9BACT</name>
<dbReference type="InterPro" id="IPR022509">
    <property type="entry name" value="Conjugation_ATPase_TraG"/>
</dbReference>
<dbReference type="Gene3D" id="1.10.8.730">
    <property type="match status" value="1"/>
</dbReference>
<dbReference type="InterPro" id="IPR024451">
    <property type="entry name" value="TraG_N_Bacteroidetes"/>
</dbReference>
<proteinExistence type="predicted"/>
<evidence type="ECO:0000259" key="2">
    <source>
        <dbReference type="Pfam" id="PF19044"/>
    </source>
</evidence>
<dbReference type="NCBIfam" id="TIGR03783">
    <property type="entry name" value="Bac_Flav_CT_G"/>
    <property type="match status" value="1"/>
</dbReference>
<dbReference type="EMBL" id="JASJOT010000034">
    <property type="protein sequence ID" value="MDJ1497599.1"/>
    <property type="molecule type" value="Genomic_DNA"/>
</dbReference>
<accession>A0ABT7CV04</accession>
<feature type="domain" description="TraG P-loop" evidence="2">
    <location>
        <begin position="412"/>
        <end position="821"/>
    </location>
</feature>
<reference evidence="3 4" key="1">
    <citation type="submission" date="2023-05" db="EMBL/GenBank/DDBJ databases">
        <authorList>
            <person name="Zhang X."/>
        </authorList>
    </citation>
    <scope>NUCLEOTIDE SEQUENCE [LARGE SCALE GENOMIC DNA]</scope>
    <source>
        <strain evidence="3 4">DM2B3-1</strain>
    </source>
</reference>
<keyword evidence="4" id="KW-1185">Reference proteome</keyword>
<dbReference type="Pfam" id="PF19044">
    <property type="entry name" value="P-loop_TraG"/>
    <property type="match status" value="1"/>
</dbReference>
<comment type="caution">
    <text evidence="3">The sequence shown here is derived from an EMBL/GenBank/DDBJ whole genome shotgun (WGS) entry which is preliminary data.</text>
</comment>
<dbReference type="RefSeq" id="WP_314003289.1">
    <property type="nucleotide sequence ID" value="NZ_JASJOT010000034.1"/>
</dbReference>
<evidence type="ECO:0000313" key="4">
    <source>
        <dbReference type="Proteomes" id="UP001228581"/>
    </source>
</evidence>
<dbReference type="InterPro" id="IPR053155">
    <property type="entry name" value="F-pilin_assembly_TraC"/>
</dbReference>
<dbReference type="Gene3D" id="3.40.50.300">
    <property type="entry name" value="P-loop containing nucleotide triphosphate hydrolases"/>
    <property type="match status" value="1"/>
</dbReference>
<protein>
    <submittedName>
        <fullName evidence="3">TraG family conjugative transposon ATPase</fullName>
    </submittedName>
</protein>
<organism evidence="3 4">
    <name type="scientific">Xanthocytophaga flava</name>
    <dbReference type="NCBI Taxonomy" id="3048013"/>
    <lineage>
        <taxon>Bacteria</taxon>
        <taxon>Pseudomonadati</taxon>
        <taxon>Bacteroidota</taxon>
        <taxon>Cytophagia</taxon>
        <taxon>Cytophagales</taxon>
        <taxon>Rhodocytophagaceae</taxon>
        <taxon>Xanthocytophaga</taxon>
    </lineage>
</organism>
<dbReference type="Proteomes" id="UP001228581">
    <property type="component" value="Unassembled WGS sequence"/>
</dbReference>
<dbReference type="InterPro" id="IPR027417">
    <property type="entry name" value="P-loop_NTPase"/>
</dbReference>